<feature type="compositionally biased region" description="Polar residues" evidence="1">
    <location>
        <begin position="1"/>
        <end position="22"/>
    </location>
</feature>
<sequence length="429" mass="48363">MSSLKEIPGTSTSVLKQSSMTGSPIAKTMSERIVSAEFKIPGTSVTSQVMNLRDRIRKKAATLSSEPKRTVSNLSPYFADLSNQRFAITSEEMLTPYDGLIALNVESEKSSFTVMDKVTVSDQDQQIIEQLTLLIKKLELEQIDLYAVDHVLSPVLEKFDFVISNLYYKKRYGTPLLGPILRDKKKPPKYLGPHWYEKYIVDYLSKVFRSPESRILASTVVRLLLAQFQIDPEDARWQRWIAARNSRTPTYEQLVFAGVSPDLKLKKYRTLFYQTEWDRFSQDGLVDLETDISAKQRTAVIPRELDHLIGWSKDTKTALSKTVVDRANLVKQKRLNVASTRRNAKSLEGIVKEGSLITSQEVYFTPFYIVTTGLNVSDGELLSRVKAVDKDQHYAFDEHGAELLPRAAVAAGIEYCKAISNGPAGVLHG</sequence>
<proteinExistence type="predicted"/>
<feature type="region of interest" description="Disordered" evidence="1">
    <location>
        <begin position="1"/>
        <end position="23"/>
    </location>
</feature>
<evidence type="ECO:0000313" key="2">
    <source>
        <dbReference type="EMBL" id="XDO01616.1"/>
    </source>
</evidence>
<dbReference type="EMBL" id="PP891808">
    <property type="protein sequence ID" value="XDO01616.1"/>
    <property type="molecule type" value="Genomic_RNA"/>
</dbReference>
<evidence type="ECO:0000256" key="1">
    <source>
        <dbReference type="SAM" id="MobiDB-lite"/>
    </source>
</evidence>
<reference evidence="2" key="1">
    <citation type="submission" date="2024-06" db="EMBL/GenBank/DDBJ databases">
        <title>Study of the virome of Pytophthora cinnamomi.</title>
        <authorList>
            <person name="Botella L."/>
            <person name="Jung T."/>
        </authorList>
    </citation>
    <scope>NUCLEOTIDE SEQUENCE</scope>
    <source>
        <strain evidence="2">Variant 5_Vietnamese</strain>
    </source>
</reference>
<protein>
    <recommendedName>
        <fullName evidence="3">Coat protein</fullName>
    </recommendedName>
</protein>
<organism evidence="2">
    <name type="scientific">Phytophthora cinnamomi ormycovirus 3-5</name>
    <dbReference type="NCBI Taxonomy" id="3239322"/>
    <lineage>
        <taxon>Viruses</taxon>
        <taxon>Riboviria</taxon>
        <taxon>Orthornavirae</taxon>
        <taxon>Orpoviricetes</taxon>
        <taxon>Bormycovirales</taxon>
        <taxon>Deltanormycoviridae</taxon>
        <taxon>Bormycovirus</taxon>
        <taxon>Bormycovirus trephytophthorae</taxon>
    </lineage>
</organism>
<name>A0AB39JEL4_9VIRU</name>
<accession>A0AB39JEL4</accession>
<evidence type="ECO:0008006" key="3">
    <source>
        <dbReference type="Google" id="ProtNLM"/>
    </source>
</evidence>